<proteinExistence type="predicted"/>
<reference evidence="1 2" key="1">
    <citation type="journal article" date="2021" name="Commun. Biol.">
        <title>Genomic insights into the host specific adaptation of the Pneumocystis genus.</title>
        <authorList>
            <person name="Cisse O.H."/>
            <person name="Ma L."/>
            <person name="Dekker J.P."/>
            <person name="Khil P.P."/>
            <person name="Youn J.-H."/>
            <person name="Brenchley J.M."/>
            <person name="Blair R."/>
            <person name="Pahar B."/>
            <person name="Chabe M."/>
            <person name="Van Rompay K.K.A."/>
            <person name="Keesler R."/>
            <person name="Sukura A."/>
            <person name="Hirsch V."/>
            <person name="Kutty G."/>
            <person name="Liu Y."/>
            <person name="Peng L."/>
            <person name="Chen J."/>
            <person name="Song J."/>
            <person name="Weissenbacher-Lang C."/>
            <person name="Xu J."/>
            <person name="Upham N.S."/>
            <person name="Stajich J.E."/>
            <person name="Cuomo C.A."/>
            <person name="Cushion M.T."/>
            <person name="Kovacs J.A."/>
        </authorList>
    </citation>
    <scope>NUCLEOTIDE SEQUENCE [LARGE SCALE GENOMIC DNA]</scope>
    <source>
        <strain evidence="1 2">RABM</strain>
    </source>
</reference>
<comment type="caution">
    <text evidence="1">The sequence shown here is derived from an EMBL/GenBank/DDBJ whole genome shotgun (WGS) entry which is preliminary data.</text>
</comment>
<accession>A0ACB7CD69</accession>
<name>A0ACB7CD69_9ASCO</name>
<evidence type="ECO:0000313" key="1">
    <source>
        <dbReference type="EMBL" id="KAG4304883.1"/>
    </source>
</evidence>
<organism evidence="1 2">
    <name type="scientific">Pneumocystis oryctolagi</name>
    <dbReference type="NCBI Taxonomy" id="42067"/>
    <lineage>
        <taxon>Eukaryota</taxon>
        <taxon>Fungi</taxon>
        <taxon>Dikarya</taxon>
        <taxon>Ascomycota</taxon>
        <taxon>Taphrinomycotina</taxon>
        <taxon>Pneumocystomycetes</taxon>
        <taxon>Pneumocystaceae</taxon>
        <taxon>Pneumocystis</taxon>
    </lineage>
</organism>
<evidence type="ECO:0000313" key="2">
    <source>
        <dbReference type="Proteomes" id="UP000768646"/>
    </source>
</evidence>
<dbReference type="Proteomes" id="UP000768646">
    <property type="component" value="Unassembled WGS sequence"/>
</dbReference>
<protein>
    <submittedName>
        <fullName evidence="1">Uncharacterized protein</fullName>
    </submittedName>
</protein>
<dbReference type="EMBL" id="JABTEG010000005">
    <property type="protein sequence ID" value="KAG4304883.1"/>
    <property type="molecule type" value="Genomic_DNA"/>
</dbReference>
<gene>
    <name evidence="1" type="ORF">PORY_001558</name>
</gene>
<keyword evidence="2" id="KW-1185">Reference proteome</keyword>
<sequence>MQSSDINIAFESFVFRLKRNQIPSSFQVALETALLLRQMVSTIRWSHTNQLIIQIQKWGSKLVEAQPREFVSGNIIRRVLFLIREELNNLSNDSQKKQSCSSHTTYPNIEKNLEKITSRPIYSSMLNFLCKPEDYEPNNSKKQEAYSGSDLRPIFIQGIQDIIDELEKTHIDISVQALDYIHSNEIIMTHGASKTIEVFLRAAAKKRKFTVILTESFPNNHSSSHESIISLANAGIDAVLIPDAAVFALMSRVNKVILGAHTVFANGGVLISAGAKNLAAAAKHHTIPVIICTGIYKLSPLYPHDPDSLIILSSPNNVMPFEQGNFSKYLNQQLTKYSTDIVDTIDIINTCNDYIPPSMIDLYITNLGGHPPSYLSRMIRDHYDPEDTTL</sequence>